<dbReference type="GO" id="GO:0020037">
    <property type="term" value="F:heme binding"/>
    <property type="evidence" value="ECO:0007669"/>
    <property type="project" value="TreeGrafter"/>
</dbReference>
<evidence type="ECO:0000256" key="3">
    <source>
        <dbReference type="ARBA" id="ARBA00022692"/>
    </source>
</evidence>
<dbReference type="InterPro" id="IPR011577">
    <property type="entry name" value="Cyt_b561_bac/Ni-Hgenase"/>
</dbReference>
<dbReference type="SUPFAM" id="SSF81342">
    <property type="entry name" value="Transmembrane di-heme cytochromes"/>
    <property type="match status" value="1"/>
</dbReference>
<dbReference type="GO" id="GO:0005886">
    <property type="term" value="C:plasma membrane"/>
    <property type="evidence" value="ECO:0007669"/>
    <property type="project" value="UniProtKB-SubCell"/>
</dbReference>
<gene>
    <name evidence="8" type="ORF">CAL13_09345</name>
</gene>
<dbReference type="Gene3D" id="1.20.950.20">
    <property type="entry name" value="Transmembrane di-heme cytochromes, Chain C"/>
    <property type="match status" value="1"/>
</dbReference>
<dbReference type="AlphaFoldDB" id="A0A1W6Z6A2"/>
<dbReference type="PANTHER" id="PTHR30485">
    <property type="entry name" value="NI/FE-HYDROGENASE 1 B-TYPE CYTOCHROME SUBUNIT"/>
    <property type="match status" value="1"/>
</dbReference>
<dbReference type="GO" id="GO:0022904">
    <property type="term" value="P:respiratory electron transport chain"/>
    <property type="evidence" value="ECO:0007669"/>
    <property type="project" value="InterPro"/>
</dbReference>
<keyword evidence="2" id="KW-1003">Cell membrane</keyword>
<dbReference type="RefSeq" id="WP_086073579.1">
    <property type="nucleotide sequence ID" value="NZ_CP021109.1"/>
</dbReference>
<dbReference type="EMBL" id="CP021109">
    <property type="protein sequence ID" value="ARP88629.1"/>
    <property type="molecule type" value="Genomic_DNA"/>
</dbReference>
<evidence type="ECO:0000313" key="9">
    <source>
        <dbReference type="Proteomes" id="UP000194139"/>
    </source>
</evidence>
<dbReference type="InterPro" id="IPR016174">
    <property type="entry name" value="Di-haem_cyt_TM"/>
</dbReference>
<keyword evidence="3 6" id="KW-0812">Transmembrane</keyword>
<dbReference type="Proteomes" id="UP000194139">
    <property type="component" value="Chromosome"/>
</dbReference>
<dbReference type="InterPro" id="IPR051542">
    <property type="entry name" value="Hydrogenase_cytochrome"/>
</dbReference>
<proteinExistence type="predicted"/>
<reference evidence="8 9" key="1">
    <citation type="submission" date="2017-05" db="EMBL/GenBank/DDBJ databases">
        <title>Complete and WGS of Bordetella genogroups.</title>
        <authorList>
            <person name="Spilker T."/>
            <person name="LiPuma J."/>
        </authorList>
    </citation>
    <scope>NUCLEOTIDE SEQUENCE [LARGE SCALE GENOMIC DNA]</scope>
    <source>
        <strain evidence="8 9">AU17164</strain>
    </source>
</reference>
<evidence type="ECO:0000256" key="5">
    <source>
        <dbReference type="ARBA" id="ARBA00023136"/>
    </source>
</evidence>
<comment type="subcellular location">
    <subcellularLocation>
        <location evidence="1">Cell membrane</location>
        <topology evidence="1">Multi-pass membrane protein</topology>
    </subcellularLocation>
</comment>
<feature type="transmembrane region" description="Helical" evidence="6">
    <location>
        <begin position="135"/>
        <end position="156"/>
    </location>
</feature>
<evidence type="ECO:0000256" key="6">
    <source>
        <dbReference type="SAM" id="Phobius"/>
    </source>
</evidence>
<keyword evidence="9" id="KW-1185">Reference proteome</keyword>
<organism evidence="8 9">
    <name type="scientific">Bordetella genomosp. 9</name>
    <dbReference type="NCBI Taxonomy" id="1416803"/>
    <lineage>
        <taxon>Bacteria</taxon>
        <taxon>Pseudomonadati</taxon>
        <taxon>Pseudomonadota</taxon>
        <taxon>Betaproteobacteria</taxon>
        <taxon>Burkholderiales</taxon>
        <taxon>Alcaligenaceae</taxon>
        <taxon>Bordetella</taxon>
    </lineage>
</organism>
<feature type="domain" description="Cytochrome b561 bacterial/Ni-hydrogenase" evidence="7">
    <location>
        <begin position="28"/>
        <end position="281"/>
    </location>
</feature>
<accession>A0A1W6Z6A2</accession>
<evidence type="ECO:0000256" key="4">
    <source>
        <dbReference type="ARBA" id="ARBA00022989"/>
    </source>
</evidence>
<protein>
    <recommendedName>
        <fullName evidence="7">Cytochrome b561 bacterial/Ni-hydrogenase domain-containing protein</fullName>
    </recommendedName>
</protein>
<name>A0A1W6Z6A2_9BORD</name>
<feature type="transmembrane region" description="Helical" evidence="6">
    <location>
        <begin position="247"/>
        <end position="272"/>
    </location>
</feature>
<dbReference type="GO" id="GO:0009055">
    <property type="term" value="F:electron transfer activity"/>
    <property type="evidence" value="ECO:0007669"/>
    <property type="project" value="InterPro"/>
</dbReference>
<keyword evidence="5 6" id="KW-0472">Membrane</keyword>
<evidence type="ECO:0000256" key="2">
    <source>
        <dbReference type="ARBA" id="ARBA00022475"/>
    </source>
</evidence>
<sequence length="292" mass="32693">MDKPKPKPDLQQSATAQPPALGRRYIDRHSATVRITHWINALCLFVLLLSGLQIFNAHPGLYWGKYGADADPAFVEIGSQRREDGLHGFFRIGAIRMDTTGLLGVSREDAGMTARAFPSWLTIPSYHDLGAGRNWHFLFAWMLVINGLVYLAHGFARGHLRRDLLPDRDQLTPAHLWREVVDHARLRFARGHEAQRYNALQKLSYLAVALGLLPLMVLTGLTMSPGLDAAFPFLPAMFGGRPSARTLHFITASMLVLFVAVHLLMVVLSGFWNNVRSMIDGRYAIDRSGDER</sequence>
<keyword evidence="4 6" id="KW-1133">Transmembrane helix</keyword>
<dbReference type="Pfam" id="PF01292">
    <property type="entry name" value="Ni_hydr_CYTB"/>
    <property type="match status" value="1"/>
</dbReference>
<evidence type="ECO:0000259" key="7">
    <source>
        <dbReference type="Pfam" id="PF01292"/>
    </source>
</evidence>
<feature type="transmembrane region" description="Helical" evidence="6">
    <location>
        <begin position="38"/>
        <end position="55"/>
    </location>
</feature>
<dbReference type="PANTHER" id="PTHR30485:SF1">
    <property type="entry name" value="CYTOCHROME YDHU-RELATED"/>
    <property type="match status" value="1"/>
</dbReference>
<feature type="transmembrane region" description="Helical" evidence="6">
    <location>
        <begin position="205"/>
        <end position="227"/>
    </location>
</feature>
<evidence type="ECO:0000313" key="8">
    <source>
        <dbReference type="EMBL" id="ARP88629.1"/>
    </source>
</evidence>
<evidence type="ECO:0000256" key="1">
    <source>
        <dbReference type="ARBA" id="ARBA00004651"/>
    </source>
</evidence>